<dbReference type="EMBL" id="BMEA01000003">
    <property type="protein sequence ID" value="GGB87597.1"/>
    <property type="molecule type" value="Genomic_DNA"/>
</dbReference>
<dbReference type="RefSeq" id="WP_084100209.1">
    <property type="nucleotide sequence ID" value="NZ_BMEA01000003.1"/>
</dbReference>
<evidence type="ECO:0000256" key="1">
    <source>
        <dbReference type="SAM" id="MobiDB-lite"/>
    </source>
</evidence>
<accession>A0A8H9FVS8</accession>
<sequence>MRTAEQIVAELNMQPIPDEGAWFVEGPRTQGLSSILVLLTSADDGFSAMHRLGVDEGWQWLEGAPAALLRLKEGPKRNHGTLALLNEQRRQMLVRSGWWQGAATMGEWTLLSCWCSPAFRPRHFTLGDRDELTSKFPTYAAEIAALTRPDTGSVTEPVALETRSRARRAGS</sequence>
<evidence type="ECO:0000313" key="3">
    <source>
        <dbReference type="EMBL" id="GGB87597.1"/>
    </source>
</evidence>
<evidence type="ECO:0000313" key="4">
    <source>
        <dbReference type="Proteomes" id="UP000628079"/>
    </source>
</evidence>
<evidence type="ECO:0000259" key="2">
    <source>
        <dbReference type="Pfam" id="PF06172"/>
    </source>
</evidence>
<comment type="caution">
    <text evidence="3">The sequence shown here is derived from an EMBL/GenBank/DDBJ whole genome shotgun (WGS) entry which is preliminary data.</text>
</comment>
<dbReference type="SUPFAM" id="SSF51182">
    <property type="entry name" value="RmlC-like cupins"/>
    <property type="match status" value="1"/>
</dbReference>
<dbReference type="InterPro" id="IPR009327">
    <property type="entry name" value="Cupin_DUF985"/>
</dbReference>
<organism evidence="3 4">
    <name type="scientific">Knoellia flava</name>
    <dbReference type="NCBI Taxonomy" id="913969"/>
    <lineage>
        <taxon>Bacteria</taxon>
        <taxon>Bacillati</taxon>
        <taxon>Actinomycetota</taxon>
        <taxon>Actinomycetes</taxon>
        <taxon>Micrococcales</taxon>
        <taxon>Intrasporangiaceae</taxon>
        <taxon>Knoellia</taxon>
    </lineage>
</organism>
<dbReference type="PANTHER" id="PTHR33387">
    <property type="entry name" value="RMLC-LIKE JELLY ROLL FOLD PROTEIN"/>
    <property type="match status" value="1"/>
</dbReference>
<name>A0A8H9FVS8_9MICO</name>
<reference evidence="3" key="1">
    <citation type="journal article" date="2014" name="Int. J. Syst. Evol. Microbiol.">
        <title>Complete genome sequence of Corynebacterium casei LMG S-19264T (=DSM 44701T), isolated from a smear-ripened cheese.</title>
        <authorList>
            <consortium name="US DOE Joint Genome Institute (JGI-PGF)"/>
            <person name="Walter F."/>
            <person name="Albersmeier A."/>
            <person name="Kalinowski J."/>
            <person name="Ruckert C."/>
        </authorList>
    </citation>
    <scope>NUCLEOTIDE SEQUENCE</scope>
    <source>
        <strain evidence="3">CGMCC 1.10749</strain>
    </source>
</reference>
<feature type="domain" description="DUF985" evidence="2">
    <location>
        <begin position="5"/>
        <end position="126"/>
    </location>
</feature>
<feature type="region of interest" description="Disordered" evidence="1">
    <location>
        <begin position="151"/>
        <end position="171"/>
    </location>
</feature>
<gene>
    <name evidence="3" type="ORF">GCM10011314_29240</name>
</gene>
<dbReference type="Pfam" id="PF06172">
    <property type="entry name" value="Cupin_5"/>
    <property type="match status" value="1"/>
</dbReference>
<dbReference type="PANTHER" id="PTHR33387:SF3">
    <property type="entry name" value="DUF985 DOMAIN-CONTAINING PROTEIN"/>
    <property type="match status" value="1"/>
</dbReference>
<dbReference type="InterPro" id="IPR011051">
    <property type="entry name" value="RmlC_Cupin_sf"/>
</dbReference>
<dbReference type="Gene3D" id="2.60.120.10">
    <property type="entry name" value="Jelly Rolls"/>
    <property type="match status" value="1"/>
</dbReference>
<dbReference type="InterPro" id="IPR039935">
    <property type="entry name" value="YML079W-like"/>
</dbReference>
<dbReference type="Proteomes" id="UP000628079">
    <property type="component" value="Unassembled WGS sequence"/>
</dbReference>
<dbReference type="InterPro" id="IPR014710">
    <property type="entry name" value="RmlC-like_jellyroll"/>
</dbReference>
<reference evidence="3" key="2">
    <citation type="submission" date="2020-09" db="EMBL/GenBank/DDBJ databases">
        <authorList>
            <person name="Sun Q."/>
            <person name="Zhou Y."/>
        </authorList>
    </citation>
    <scope>NUCLEOTIDE SEQUENCE</scope>
    <source>
        <strain evidence="3">CGMCC 1.10749</strain>
    </source>
</reference>
<dbReference type="CDD" id="cd06121">
    <property type="entry name" value="cupin_YML079wp"/>
    <property type="match status" value="1"/>
</dbReference>
<dbReference type="AlphaFoldDB" id="A0A8H9FVS8"/>
<protein>
    <submittedName>
        <fullName evidence="3">Cupin</fullName>
    </submittedName>
</protein>
<proteinExistence type="predicted"/>